<dbReference type="STRING" id="1457250.GCA_000755225_00963"/>
<evidence type="ECO:0000256" key="1">
    <source>
        <dbReference type="ARBA" id="ARBA00004651"/>
    </source>
</evidence>
<feature type="transmembrane region" description="Helical" evidence="7">
    <location>
        <begin position="293"/>
        <end position="317"/>
    </location>
</feature>
<evidence type="ECO:0000259" key="9">
    <source>
        <dbReference type="Pfam" id="PF12704"/>
    </source>
</evidence>
<protein>
    <submittedName>
        <fullName evidence="10">ABC transporter permease</fullName>
    </submittedName>
</protein>
<sequence>MNPIESLRIAWRSIKGHKLRSTLTTLGVIIGIAAVITFVTLGAGLQEGIIGDISPDDQRNVYVWSAPPENANQGPLSGAQPVFTQQDAAAISNLSGVEDAYVYSPVPAQGVTYAGQTLPRQDGIIATGPGYLDESDLRDGRQFQRGAREVVVNPAMASLFDSNVTLGSNLTITVVGGQQVTATVVGITTDSESYSPFEGFGASPRLYLPADPYYERIAQGATERARYISLVAEAPTKNADDIERVKSVTNEYLSSDRSDASGPAEQGGLTFFLKTSTELLGQLESVLSLLQNFIVGIAAISLLVGAIGIANIMLVSVTERTREIGIMKAVGAQRRDVLGLFIVEAVILGLLGAILGTLLGLGAGYAGAQFIGIPWVFPSTYAAIAIVVGILVGVLAGLYPAWNASRTDPIDALRYE</sequence>
<dbReference type="EMBL" id="CP031310">
    <property type="protein sequence ID" value="QCC51496.1"/>
    <property type="molecule type" value="Genomic_DNA"/>
</dbReference>
<evidence type="ECO:0000256" key="5">
    <source>
        <dbReference type="ARBA" id="ARBA00023136"/>
    </source>
</evidence>
<keyword evidence="2" id="KW-1003">Cell membrane</keyword>
<dbReference type="Pfam" id="PF02687">
    <property type="entry name" value="FtsX"/>
    <property type="match status" value="1"/>
</dbReference>
<comment type="subcellular location">
    <subcellularLocation>
        <location evidence="1">Cell membrane</location>
        <topology evidence="1">Multi-pass membrane protein</topology>
    </subcellularLocation>
</comment>
<dbReference type="Pfam" id="PF12704">
    <property type="entry name" value="MacB_PCD"/>
    <property type="match status" value="1"/>
</dbReference>
<dbReference type="GeneID" id="39848136"/>
<dbReference type="GO" id="GO:0005886">
    <property type="term" value="C:plasma membrane"/>
    <property type="evidence" value="ECO:0007669"/>
    <property type="project" value="UniProtKB-SubCell"/>
</dbReference>
<evidence type="ECO:0000256" key="4">
    <source>
        <dbReference type="ARBA" id="ARBA00022989"/>
    </source>
</evidence>
<dbReference type="Proteomes" id="UP000296706">
    <property type="component" value="Chromosome"/>
</dbReference>
<keyword evidence="5 7" id="KW-0472">Membrane</keyword>
<reference evidence="10 11" key="1">
    <citation type="journal article" date="2019" name="Nat. Commun.">
        <title>A new type of DNA phosphorothioation-based antiviral system in archaea.</title>
        <authorList>
            <person name="Xiong L."/>
            <person name="Liu S."/>
            <person name="Chen S."/>
            <person name="Xiao Y."/>
            <person name="Zhu B."/>
            <person name="Gao Y."/>
            <person name="Zhang Y."/>
            <person name="Chen B."/>
            <person name="Luo J."/>
            <person name="Deng Z."/>
            <person name="Chen X."/>
            <person name="Wang L."/>
            <person name="Chen S."/>
        </authorList>
    </citation>
    <scope>NUCLEOTIDE SEQUENCE [LARGE SCALE GENOMIC DNA]</scope>
    <source>
        <strain evidence="10 11">CBA1105</strain>
    </source>
</reference>
<feature type="domain" description="MacB-like periplasmic core" evidence="9">
    <location>
        <begin position="21"/>
        <end position="236"/>
    </location>
</feature>
<organism evidence="10 11">
    <name type="scientific">Halapricum salinum</name>
    <dbReference type="NCBI Taxonomy" id="1457250"/>
    <lineage>
        <taxon>Archaea</taxon>
        <taxon>Methanobacteriati</taxon>
        <taxon>Methanobacteriota</taxon>
        <taxon>Stenosarchaea group</taxon>
        <taxon>Halobacteria</taxon>
        <taxon>Halobacteriales</taxon>
        <taxon>Haloarculaceae</taxon>
        <taxon>Halapricum</taxon>
    </lineage>
</organism>
<evidence type="ECO:0000256" key="7">
    <source>
        <dbReference type="SAM" id="Phobius"/>
    </source>
</evidence>
<dbReference type="RefSeq" id="WP_049994894.1">
    <property type="nucleotide sequence ID" value="NZ_CP031310.1"/>
</dbReference>
<evidence type="ECO:0000313" key="11">
    <source>
        <dbReference type="Proteomes" id="UP000296706"/>
    </source>
</evidence>
<feature type="transmembrane region" description="Helical" evidence="7">
    <location>
        <begin position="337"/>
        <end position="361"/>
    </location>
</feature>
<dbReference type="PANTHER" id="PTHR30572:SF4">
    <property type="entry name" value="ABC TRANSPORTER PERMEASE YTRF"/>
    <property type="match status" value="1"/>
</dbReference>
<accession>A0A4D6HE03</accession>
<feature type="transmembrane region" description="Helical" evidence="7">
    <location>
        <begin position="381"/>
        <end position="402"/>
    </location>
</feature>
<evidence type="ECO:0000313" key="10">
    <source>
        <dbReference type="EMBL" id="QCC51496.1"/>
    </source>
</evidence>
<evidence type="ECO:0000256" key="2">
    <source>
        <dbReference type="ARBA" id="ARBA00022475"/>
    </source>
</evidence>
<evidence type="ECO:0000259" key="8">
    <source>
        <dbReference type="Pfam" id="PF02687"/>
    </source>
</evidence>
<dbReference type="KEGG" id="hsn:DV733_09690"/>
<dbReference type="InterPro" id="IPR050250">
    <property type="entry name" value="Macrolide_Exporter_MacB"/>
</dbReference>
<gene>
    <name evidence="10" type="ORF">DV733_09690</name>
</gene>
<dbReference type="GO" id="GO:0022857">
    <property type="term" value="F:transmembrane transporter activity"/>
    <property type="evidence" value="ECO:0007669"/>
    <property type="project" value="TreeGrafter"/>
</dbReference>
<comment type="similarity">
    <text evidence="6">Belongs to the ABC-4 integral membrane protein family.</text>
</comment>
<keyword evidence="4 7" id="KW-1133">Transmembrane helix</keyword>
<feature type="transmembrane region" description="Helical" evidence="7">
    <location>
        <begin position="21"/>
        <end position="45"/>
    </location>
</feature>
<dbReference type="OrthoDB" id="11469at2157"/>
<keyword evidence="3 7" id="KW-0812">Transmembrane</keyword>
<evidence type="ECO:0000256" key="6">
    <source>
        <dbReference type="ARBA" id="ARBA00038076"/>
    </source>
</evidence>
<evidence type="ECO:0000256" key="3">
    <source>
        <dbReference type="ARBA" id="ARBA00022692"/>
    </source>
</evidence>
<feature type="domain" description="ABC3 transporter permease C-terminal" evidence="8">
    <location>
        <begin position="297"/>
        <end position="409"/>
    </location>
</feature>
<dbReference type="AlphaFoldDB" id="A0A4D6HE03"/>
<proteinExistence type="inferred from homology"/>
<dbReference type="InterPro" id="IPR003838">
    <property type="entry name" value="ABC3_permease_C"/>
</dbReference>
<dbReference type="PANTHER" id="PTHR30572">
    <property type="entry name" value="MEMBRANE COMPONENT OF TRANSPORTER-RELATED"/>
    <property type="match status" value="1"/>
</dbReference>
<name>A0A4D6HE03_9EURY</name>
<dbReference type="InterPro" id="IPR025857">
    <property type="entry name" value="MacB_PCD"/>
</dbReference>
<keyword evidence="11" id="KW-1185">Reference proteome</keyword>